<protein>
    <submittedName>
        <fullName evidence="1">Uncharacterized protein</fullName>
    </submittedName>
</protein>
<dbReference type="Proteomes" id="UP000254291">
    <property type="component" value="Unassembled WGS sequence"/>
</dbReference>
<gene>
    <name evidence="1" type="ORF">NCTC10742_01786</name>
</gene>
<accession>A0A378SIA7</accession>
<dbReference type="EMBL" id="UGQM01000001">
    <property type="protein sequence ID" value="STZ42572.1"/>
    <property type="molecule type" value="Genomic_DNA"/>
</dbReference>
<proteinExistence type="predicted"/>
<organism evidence="1 2">
    <name type="scientific">Mycolicibacterium gilvum</name>
    <dbReference type="NCBI Taxonomy" id="1804"/>
    <lineage>
        <taxon>Bacteria</taxon>
        <taxon>Bacillati</taxon>
        <taxon>Actinomycetota</taxon>
        <taxon>Actinomycetes</taxon>
        <taxon>Mycobacteriales</taxon>
        <taxon>Mycobacteriaceae</taxon>
        <taxon>Mycolicibacterium</taxon>
    </lineage>
</organism>
<sequence length="269" mass="29656">MPDRGSSLAFDDLDFTPDLGKNPVTSTARYPVMTAAENLVGAAQAHSASLQEGRTNVVSLGSLCRCAIEGAAKTVWLLAPTVRTERRARCRGFIQSERQPQQSFLRIEARVLAKRQSDGLPADLPNFQRHRDEYDERQVLISALPKSERTKPPSNSSDIVSWSAKWIDANPPAHASDELPLGMELGADRFYSIGSSFVHGFKWMTDYIRDDEATLKVVAEGFAAAVVMTECAVCLFEAQATNAARAAVRRANYPDWLAPTVAAWLPRYQ</sequence>
<evidence type="ECO:0000313" key="2">
    <source>
        <dbReference type="Proteomes" id="UP000254291"/>
    </source>
</evidence>
<dbReference type="AlphaFoldDB" id="A0A378SIA7"/>
<reference evidence="1 2" key="1">
    <citation type="submission" date="2018-06" db="EMBL/GenBank/DDBJ databases">
        <authorList>
            <consortium name="Pathogen Informatics"/>
            <person name="Doyle S."/>
        </authorList>
    </citation>
    <scope>NUCLEOTIDE SEQUENCE [LARGE SCALE GENOMIC DNA]</scope>
    <source>
        <strain evidence="1 2">NCTC10742</strain>
    </source>
</reference>
<name>A0A378SIA7_9MYCO</name>
<evidence type="ECO:0000313" key="1">
    <source>
        <dbReference type="EMBL" id="STZ42572.1"/>
    </source>
</evidence>